<organism evidence="1">
    <name type="scientific">Loa loa</name>
    <name type="common">Eye worm</name>
    <name type="synonym">Filaria loa</name>
    <dbReference type="NCBI Taxonomy" id="7209"/>
    <lineage>
        <taxon>Eukaryota</taxon>
        <taxon>Metazoa</taxon>
        <taxon>Ecdysozoa</taxon>
        <taxon>Nematoda</taxon>
        <taxon>Chromadorea</taxon>
        <taxon>Rhabditida</taxon>
        <taxon>Spirurina</taxon>
        <taxon>Spiruromorpha</taxon>
        <taxon>Filarioidea</taxon>
        <taxon>Onchocercidae</taxon>
        <taxon>Loa</taxon>
    </lineage>
</organism>
<feature type="non-terminal residue" evidence="1">
    <location>
        <position position="1"/>
    </location>
</feature>
<dbReference type="GeneID" id="9952980"/>
<dbReference type="EMBL" id="JH712850">
    <property type="protein sequence ID" value="EFO13042.1"/>
    <property type="molecule type" value="Genomic_DNA"/>
</dbReference>
<dbReference type="CTD" id="9952980"/>
<dbReference type="RefSeq" id="XP_003151027.1">
    <property type="nucleotide sequence ID" value="XM_003150979.1"/>
</dbReference>
<reference evidence="1" key="1">
    <citation type="submission" date="2012-04" db="EMBL/GenBank/DDBJ databases">
        <title>The Genome Sequence of Loa loa.</title>
        <authorList>
            <consortium name="The Broad Institute Genome Sequencing Platform"/>
            <consortium name="Broad Institute Genome Sequencing Center for Infectious Disease"/>
            <person name="Nutman T.B."/>
            <person name="Fink D.L."/>
            <person name="Russ C."/>
            <person name="Young S."/>
            <person name="Zeng Q."/>
            <person name="Gargeya S."/>
            <person name="Alvarado L."/>
            <person name="Berlin A."/>
            <person name="Chapman S.B."/>
            <person name="Chen Z."/>
            <person name="Freedman E."/>
            <person name="Gellesch M."/>
            <person name="Goldberg J."/>
            <person name="Griggs A."/>
            <person name="Gujja S."/>
            <person name="Heilman E.R."/>
            <person name="Heiman D."/>
            <person name="Howarth C."/>
            <person name="Mehta T."/>
            <person name="Neiman D."/>
            <person name="Pearson M."/>
            <person name="Roberts A."/>
            <person name="Saif S."/>
            <person name="Shea T."/>
            <person name="Shenoy N."/>
            <person name="Sisk P."/>
            <person name="Stolte C."/>
            <person name="Sykes S."/>
            <person name="White J."/>
            <person name="Yandava C."/>
            <person name="Haas B."/>
            <person name="Henn M.R."/>
            <person name="Nusbaum C."/>
            <person name="Birren B."/>
        </authorList>
    </citation>
    <scope>NUCLEOTIDE SEQUENCE [LARGE SCALE GENOMIC DNA]</scope>
</reference>
<dbReference type="AlphaFoldDB" id="A0A1S0TFQ6"/>
<sequence>ISRRPLKRAVVGLNHFVPRNRLTASGTKWLNPTTARFNGLREICKTLGLAYSVVLECGCRERAVVSFIFGRRDEVRREEMRTEVIITVFLPITTIQNFAQHKAGIV</sequence>
<protein>
    <submittedName>
        <fullName evidence="1">Uncharacterized protein</fullName>
    </submittedName>
</protein>
<proteinExistence type="predicted"/>
<gene>
    <name evidence="1" type="ORF">LOAG_15489</name>
</gene>
<evidence type="ECO:0000313" key="1">
    <source>
        <dbReference type="EMBL" id="EFO13042.1"/>
    </source>
</evidence>
<dbReference type="KEGG" id="loa:LOAG_15489"/>
<dbReference type="InParanoid" id="A0A1S0TFQ6"/>
<name>A0A1S0TFQ6_LOALO</name>
<accession>A0A1S0TFQ6</accession>